<sequence length="282" mass="32785">MEKMIKSLFQCFFACWMRCVCKYWNTLISDPNFAKLLYTYTSPAAIIRRWHSRNFHVVEYDRIEWYERRNNPLCLNLFEVLEPNSSSSIKLDPKFEIPLPDPKSIQGTGVYVDVLSCNGLLYLSCSMDRDISLVCNPITDVDGNFDTEQFQFFSNAPKGQGTGSILEFKGSIYFMYFNELLISMWMMERFGDGESWIPVYQYSVSSDRNTNSSITTSQLPSCIVYCDSENQEFRICATPWYDFKVHDKFQMVRLVPTLVPLKNIIIGDNVEVHSIYSLDNLN</sequence>
<dbReference type="SUPFAM" id="SSF81383">
    <property type="entry name" value="F-box domain"/>
    <property type="match status" value="1"/>
</dbReference>
<dbReference type="Proteomes" id="UP000289738">
    <property type="component" value="Chromosome B06"/>
</dbReference>
<evidence type="ECO:0000313" key="2">
    <source>
        <dbReference type="Proteomes" id="UP000289738"/>
    </source>
</evidence>
<reference evidence="1 2" key="1">
    <citation type="submission" date="2019-01" db="EMBL/GenBank/DDBJ databases">
        <title>Sequencing of cultivated peanut Arachis hypogaea provides insights into genome evolution and oil improvement.</title>
        <authorList>
            <person name="Chen X."/>
        </authorList>
    </citation>
    <scope>NUCLEOTIDE SEQUENCE [LARGE SCALE GENOMIC DNA]</scope>
    <source>
        <strain evidence="2">cv. Fuhuasheng</strain>
        <tissue evidence="1">Leaves</tissue>
    </source>
</reference>
<dbReference type="PANTHER" id="PTHR31672:SF13">
    <property type="entry name" value="F-BOX PROTEIN CPR30-LIKE"/>
    <property type="match status" value="1"/>
</dbReference>
<evidence type="ECO:0000313" key="1">
    <source>
        <dbReference type="EMBL" id="RYR01516.1"/>
    </source>
</evidence>
<name>A0A444YHV3_ARAHY</name>
<organism evidence="1 2">
    <name type="scientific">Arachis hypogaea</name>
    <name type="common">Peanut</name>
    <dbReference type="NCBI Taxonomy" id="3818"/>
    <lineage>
        <taxon>Eukaryota</taxon>
        <taxon>Viridiplantae</taxon>
        <taxon>Streptophyta</taxon>
        <taxon>Embryophyta</taxon>
        <taxon>Tracheophyta</taxon>
        <taxon>Spermatophyta</taxon>
        <taxon>Magnoliopsida</taxon>
        <taxon>eudicotyledons</taxon>
        <taxon>Gunneridae</taxon>
        <taxon>Pentapetalae</taxon>
        <taxon>rosids</taxon>
        <taxon>fabids</taxon>
        <taxon>Fabales</taxon>
        <taxon>Fabaceae</taxon>
        <taxon>Papilionoideae</taxon>
        <taxon>50 kb inversion clade</taxon>
        <taxon>dalbergioids sensu lato</taxon>
        <taxon>Dalbergieae</taxon>
        <taxon>Pterocarpus clade</taxon>
        <taxon>Arachis</taxon>
    </lineage>
</organism>
<protein>
    <recommendedName>
        <fullName evidence="3">F-box associated domain-containing protein</fullName>
    </recommendedName>
</protein>
<dbReference type="EMBL" id="SDMP01000016">
    <property type="protein sequence ID" value="RYR01516.1"/>
    <property type="molecule type" value="Genomic_DNA"/>
</dbReference>
<evidence type="ECO:0008006" key="3">
    <source>
        <dbReference type="Google" id="ProtNLM"/>
    </source>
</evidence>
<keyword evidence="2" id="KW-1185">Reference proteome</keyword>
<dbReference type="AlphaFoldDB" id="A0A444YHV3"/>
<gene>
    <name evidence="1" type="ORF">Ahy_B06g080393</name>
</gene>
<proteinExistence type="predicted"/>
<accession>A0A444YHV3</accession>
<dbReference type="InterPro" id="IPR036047">
    <property type="entry name" value="F-box-like_dom_sf"/>
</dbReference>
<dbReference type="InterPro" id="IPR050796">
    <property type="entry name" value="SCF_F-box_component"/>
</dbReference>
<dbReference type="PANTHER" id="PTHR31672">
    <property type="entry name" value="BNACNNG10540D PROTEIN"/>
    <property type="match status" value="1"/>
</dbReference>
<comment type="caution">
    <text evidence="1">The sequence shown here is derived from an EMBL/GenBank/DDBJ whole genome shotgun (WGS) entry which is preliminary data.</text>
</comment>